<dbReference type="AlphaFoldDB" id="A0A0D8ZY01"/>
<proteinExistence type="predicted"/>
<dbReference type="PANTHER" id="PTHR43019:SF23">
    <property type="entry name" value="PROTEASE DO-LIKE 5, CHLOROPLASTIC"/>
    <property type="match status" value="1"/>
</dbReference>
<dbReference type="SUPFAM" id="SSF50494">
    <property type="entry name" value="Trypsin-like serine proteases"/>
    <property type="match status" value="1"/>
</dbReference>
<dbReference type="PANTHER" id="PTHR43019">
    <property type="entry name" value="SERINE ENDOPROTEASE DEGS"/>
    <property type="match status" value="1"/>
</dbReference>
<protein>
    <recommendedName>
        <fullName evidence="3">Peptidase S1</fullName>
    </recommendedName>
</protein>
<evidence type="ECO:0000313" key="1">
    <source>
        <dbReference type="EMBL" id="KJH73252.1"/>
    </source>
</evidence>
<dbReference type="EMBL" id="JYON01000001">
    <property type="protein sequence ID" value="KJH73252.1"/>
    <property type="molecule type" value="Genomic_DNA"/>
</dbReference>
<dbReference type="Proteomes" id="UP000032452">
    <property type="component" value="Unassembled WGS sequence"/>
</dbReference>
<dbReference type="OrthoDB" id="449254at2"/>
<dbReference type="STRING" id="1618023.UH38_00095"/>
<dbReference type="Pfam" id="PF13365">
    <property type="entry name" value="Trypsin_2"/>
    <property type="match status" value="1"/>
</dbReference>
<evidence type="ECO:0008006" key="3">
    <source>
        <dbReference type="Google" id="ProtNLM"/>
    </source>
</evidence>
<accession>A0A0D8ZY01</accession>
<name>A0A0D8ZY01_9CYAN</name>
<dbReference type="PATRIC" id="fig|1618023.3.peg.1235"/>
<reference evidence="1 2" key="1">
    <citation type="submission" date="2015-02" db="EMBL/GenBank/DDBJ databases">
        <title>Draft genome of a novel marine cyanobacterium (Chroococcales) isolated from South Atlantic Ocean.</title>
        <authorList>
            <person name="Rigonato J."/>
            <person name="Alvarenga D.O."/>
            <person name="Branco L.H."/>
            <person name="Varani A.M."/>
            <person name="Brandini F.P."/>
            <person name="Fiore M.F."/>
        </authorList>
    </citation>
    <scope>NUCLEOTIDE SEQUENCE [LARGE SCALE GENOMIC DNA]</scope>
    <source>
        <strain evidence="1 2">CENA595</strain>
    </source>
</reference>
<dbReference type="InterPro" id="IPR043504">
    <property type="entry name" value="Peptidase_S1_PA_chymotrypsin"/>
</dbReference>
<dbReference type="Gene3D" id="2.40.10.10">
    <property type="entry name" value="Trypsin-like serine proteases"/>
    <property type="match status" value="2"/>
</dbReference>
<dbReference type="RefSeq" id="WP_045052584.1">
    <property type="nucleotide sequence ID" value="NZ_CAWMDP010000017.1"/>
</dbReference>
<sequence>MSWHCLQQKRLKLMLVICTSGLIVPALSGDRSVSLFSDAAPDPQLSLQQIESTARAIAVKVLSADVLGSGFLIEKQGEVYTVVTNAHVLRAGDPPLRLQTWDGQIYPALLLENVKFKGNDLALLQFRSSRHSYSVASIDLSFNLAIATNVFAAGYTLDDAQSATKKKPQLKGFAFNSGRVSMILDKPLEGGYQVGYTNDIEKGMSGGPLLNQWGKVVGINGKHAYPLWDAPSVFQDGSVACPSLQKSIDRTSWAIPIETLVQLAPTSIKLHSQLTAP</sequence>
<evidence type="ECO:0000313" key="2">
    <source>
        <dbReference type="Proteomes" id="UP000032452"/>
    </source>
</evidence>
<comment type="caution">
    <text evidence="1">The sequence shown here is derived from an EMBL/GenBank/DDBJ whole genome shotgun (WGS) entry which is preliminary data.</text>
</comment>
<keyword evidence="2" id="KW-1185">Reference proteome</keyword>
<dbReference type="InterPro" id="IPR009003">
    <property type="entry name" value="Peptidase_S1_PA"/>
</dbReference>
<organism evidence="1 2">
    <name type="scientific">Aliterella atlantica CENA595</name>
    <dbReference type="NCBI Taxonomy" id="1618023"/>
    <lineage>
        <taxon>Bacteria</taxon>
        <taxon>Bacillati</taxon>
        <taxon>Cyanobacteriota</taxon>
        <taxon>Cyanophyceae</taxon>
        <taxon>Chroococcidiopsidales</taxon>
        <taxon>Aliterellaceae</taxon>
        <taxon>Aliterella</taxon>
    </lineage>
</organism>
<gene>
    <name evidence="1" type="ORF">UH38_00095</name>
</gene>